<dbReference type="PANTHER" id="PTHR46390">
    <property type="entry name" value="MANNOSE-1-PHOSPHATE GUANYLYLTRANSFERASE"/>
    <property type="match status" value="1"/>
</dbReference>
<comment type="caution">
    <text evidence="3">The sequence shown here is derived from an EMBL/GenBank/DDBJ whole genome shotgun (WGS) entry which is preliminary data.</text>
</comment>
<dbReference type="Proteomes" id="UP001153387">
    <property type="component" value="Unassembled WGS sequence"/>
</dbReference>
<dbReference type="GO" id="GO:0004475">
    <property type="term" value="F:mannose-1-phosphate guanylyltransferase (GTP) activity"/>
    <property type="evidence" value="ECO:0007669"/>
    <property type="project" value="TreeGrafter"/>
</dbReference>
<dbReference type="InterPro" id="IPR001538">
    <property type="entry name" value="Man6P_isomerase-2_C"/>
</dbReference>
<feature type="domain" description="Nucleotidyl transferase" evidence="1">
    <location>
        <begin position="4"/>
        <end position="265"/>
    </location>
</feature>
<organism evidence="3 4">
    <name type="scientific">Cohnella ginsengisoli</name>
    <dbReference type="NCBI Taxonomy" id="425004"/>
    <lineage>
        <taxon>Bacteria</taxon>
        <taxon>Bacillati</taxon>
        <taxon>Bacillota</taxon>
        <taxon>Bacilli</taxon>
        <taxon>Bacillales</taxon>
        <taxon>Paenibacillaceae</taxon>
        <taxon>Cohnella</taxon>
    </lineage>
</organism>
<proteinExistence type="predicted"/>
<dbReference type="AlphaFoldDB" id="A0A9X4KK17"/>
<accession>A0A9X4KK17</accession>
<dbReference type="SUPFAM" id="SSF53448">
    <property type="entry name" value="Nucleotide-diphospho-sugar transferases"/>
    <property type="match status" value="1"/>
</dbReference>
<evidence type="ECO:0000259" key="1">
    <source>
        <dbReference type="Pfam" id="PF00483"/>
    </source>
</evidence>
<dbReference type="CDD" id="cd02213">
    <property type="entry name" value="cupin_PMI_typeII_C"/>
    <property type="match status" value="1"/>
</dbReference>
<dbReference type="InterPro" id="IPR011051">
    <property type="entry name" value="RmlC_Cupin_sf"/>
</dbReference>
<feature type="domain" description="Mannose-6-phosphate isomerase type II C-terminal" evidence="2">
    <location>
        <begin position="337"/>
        <end position="437"/>
    </location>
</feature>
<keyword evidence="4" id="KW-1185">Reference proteome</keyword>
<dbReference type="InterPro" id="IPR005835">
    <property type="entry name" value="NTP_transferase_dom"/>
</dbReference>
<reference evidence="3 4" key="1">
    <citation type="submission" date="2022-10" db="EMBL/GenBank/DDBJ databases">
        <title>Comparative genomic analysis of Cohnella hashimotonis sp. nov., isolated from the International Space Station.</title>
        <authorList>
            <person name="Simpson A."/>
            <person name="Venkateswaran K."/>
        </authorList>
    </citation>
    <scope>NUCLEOTIDE SEQUENCE [LARGE SCALE GENOMIC DNA]</scope>
    <source>
        <strain evidence="3 4">DSM 18997</strain>
    </source>
</reference>
<dbReference type="InterPro" id="IPR014710">
    <property type="entry name" value="RmlC-like_jellyroll"/>
</dbReference>
<dbReference type="PANTHER" id="PTHR46390:SF1">
    <property type="entry name" value="MANNOSE-1-PHOSPHATE GUANYLYLTRANSFERASE"/>
    <property type="match status" value="1"/>
</dbReference>
<gene>
    <name evidence="3" type="ORF">OMP38_19635</name>
</gene>
<dbReference type="Gene3D" id="2.60.120.10">
    <property type="entry name" value="Jelly Rolls"/>
    <property type="match status" value="1"/>
</dbReference>
<dbReference type="Pfam" id="PF00483">
    <property type="entry name" value="NTP_transferase"/>
    <property type="match status" value="1"/>
</dbReference>
<evidence type="ECO:0000313" key="3">
    <source>
        <dbReference type="EMBL" id="MDG0792834.1"/>
    </source>
</evidence>
<protein>
    <submittedName>
        <fullName evidence="3">Sugar phosphate nucleotidyltransferase</fullName>
    </submittedName>
</protein>
<dbReference type="SUPFAM" id="SSF51182">
    <property type="entry name" value="RmlC-like cupins"/>
    <property type="match status" value="1"/>
</dbReference>
<dbReference type="Pfam" id="PF01050">
    <property type="entry name" value="MannoseP_isomer"/>
    <property type="match status" value="1"/>
</dbReference>
<name>A0A9X4KK17_9BACL</name>
<evidence type="ECO:0000313" key="4">
    <source>
        <dbReference type="Proteomes" id="UP001153387"/>
    </source>
</evidence>
<dbReference type="GO" id="GO:0005976">
    <property type="term" value="P:polysaccharide metabolic process"/>
    <property type="evidence" value="ECO:0007669"/>
    <property type="project" value="InterPro"/>
</dbReference>
<dbReference type="Gene3D" id="3.90.550.10">
    <property type="entry name" value="Spore Coat Polysaccharide Biosynthesis Protein SpsA, Chain A"/>
    <property type="match status" value="1"/>
</dbReference>
<dbReference type="RefSeq" id="WP_277566585.1">
    <property type="nucleotide sequence ID" value="NZ_JAPDHZ010000003.1"/>
</dbReference>
<dbReference type="InterPro" id="IPR029044">
    <property type="entry name" value="Nucleotide-diphossugar_trans"/>
</dbReference>
<dbReference type="InterPro" id="IPR051161">
    <property type="entry name" value="Mannose-6P_isomerase_type2"/>
</dbReference>
<evidence type="ECO:0000259" key="2">
    <source>
        <dbReference type="Pfam" id="PF01050"/>
    </source>
</evidence>
<sequence>MKLVLLSGGSGKRLWPLSNDARSKQFLKVLENENKEMESMVQRVWGQIRAVGLDQSTVIATGKQQLDILQSQLGQVPIIVEPERRDTFPAIALAAAYLYSLKQVDLNETVCILPVDPYVEDRFFERIQDLEDVLNRTDAKIALMGVTPTLPSSKYGYIVPEQGAGDDSYSRVARFTEKPSEEKAKSLIAEGALWNCGVFAFKLGYLIGLLLERGVPIQYEELQRSYDKLAKISFDYEVVEKESDIVVIPYDGYWKDLGTWNTLTDNMGACVIGNGMLSEDSANTHLVNELDIPVTIIGIQNAIVAVSPDGILVSEKNASPRIKDMVVPNQRPMYEERTWGWYRVLDYSKSPDAEVLTKRICLKSGKHLNYHYHAERTDTMTVVSGEGELVLGEELYILKPGDVFRIPAGSYHALRAATDMEFIEIQQGESVKEDDEIDLYGTWEEMEFHCLSRGIPS</sequence>
<dbReference type="EMBL" id="JAPDHZ010000003">
    <property type="protein sequence ID" value="MDG0792834.1"/>
    <property type="molecule type" value="Genomic_DNA"/>
</dbReference>
<dbReference type="GO" id="GO:0009298">
    <property type="term" value="P:GDP-mannose biosynthetic process"/>
    <property type="evidence" value="ECO:0007669"/>
    <property type="project" value="TreeGrafter"/>
</dbReference>